<keyword evidence="1" id="KW-0175">Coiled coil</keyword>
<sequence length="66" mass="7560">AGGSLHTRGSITYLATAEKMSEVFTRTHTKKKDRGQWVDKHAEDTNQQYEEEIKRLEEERAALIVA</sequence>
<feature type="non-terminal residue" evidence="2">
    <location>
        <position position="1"/>
    </location>
</feature>
<name>A0ABU6QXE1_9FABA</name>
<accession>A0ABU6QXE1</accession>
<feature type="non-terminal residue" evidence="2">
    <location>
        <position position="66"/>
    </location>
</feature>
<evidence type="ECO:0000256" key="1">
    <source>
        <dbReference type="SAM" id="Coils"/>
    </source>
</evidence>
<dbReference type="InterPro" id="IPR004252">
    <property type="entry name" value="Probable_transposase_24"/>
</dbReference>
<dbReference type="EMBL" id="JASCZI010002604">
    <property type="protein sequence ID" value="MED6116306.1"/>
    <property type="molecule type" value="Genomic_DNA"/>
</dbReference>
<keyword evidence="3" id="KW-1185">Reference proteome</keyword>
<comment type="caution">
    <text evidence="2">The sequence shown here is derived from an EMBL/GenBank/DDBJ whole genome shotgun (WGS) entry which is preliminary data.</text>
</comment>
<evidence type="ECO:0000313" key="3">
    <source>
        <dbReference type="Proteomes" id="UP001341840"/>
    </source>
</evidence>
<dbReference type="Proteomes" id="UP001341840">
    <property type="component" value="Unassembled WGS sequence"/>
</dbReference>
<feature type="coiled-coil region" evidence="1">
    <location>
        <begin position="39"/>
        <end position="66"/>
    </location>
</feature>
<dbReference type="Pfam" id="PF03004">
    <property type="entry name" value="Transposase_24"/>
    <property type="match status" value="1"/>
</dbReference>
<organism evidence="2 3">
    <name type="scientific">Stylosanthes scabra</name>
    <dbReference type="NCBI Taxonomy" id="79078"/>
    <lineage>
        <taxon>Eukaryota</taxon>
        <taxon>Viridiplantae</taxon>
        <taxon>Streptophyta</taxon>
        <taxon>Embryophyta</taxon>
        <taxon>Tracheophyta</taxon>
        <taxon>Spermatophyta</taxon>
        <taxon>Magnoliopsida</taxon>
        <taxon>eudicotyledons</taxon>
        <taxon>Gunneridae</taxon>
        <taxon>Pentapetalae</taxon>
        <taxon>rosids</taxon>
        <taxon>fabids</taxon>
        <taxon>Fabales</taxon>
        <taxon>Fabaceae</taxon>
        <taxon>Papilionoideae</taxon>
        <taxon>50 kb inversion clade</taxon>
        <taxon>dalbergioids sensu lato</taxon>
        <taxon>Dalbergieae</taxon>
        <taxon>Pterocarpus clade</taxon>
        <taxon>Stylosanthes</taxon>
    </lineage>
</organism>
<gene>
    <name evidence="2" type="ORF">PIB30_099060</name>
</gene>
<proteinExistence type="predicted"/>
<protein>
    <submittedName>
        <fullName evidence="2">Uncharacterized protein</fullName>
    </submittedName>
</protein>
<reference evidence="2 3" key="1">
    <citation type="journal article" date="2023" name="Plants (Basel)">
        <title>Bridging the Gap: Combining Genomics and Transcriptomics Approaches to Understand Stylosanthes scabra, an Orphan Legume from the Brazilian Caatinga.</title>
        <authorList>
            <person name="Ferreira-Neto J.R.C."/>
            <person name="da Silva M.D."/>
            <person name="Binneck E."/>
            <person name="de Melo N.F."/>
            <person name="da Silva R.H."/>
            <person name="de Melo A.L.T.M."/>
            <person name="Pandolfi V."/>
            <person name="Bustamante F.O."/>
            <person name="Brasileiro-Vidal A.C."/>
            <person name="Benko-Iseppon A.M."/>
        </authorList>
    </citation>
    <scope>NUCLEOTIDE SEQUENCE [LARGE SCALE GENOMIC DNA]</scope>
    <source>
        <tissue evidence="2">Leaves</tissue>
    </source>
</reference>
<evidence type="ECO:0000313" key="2">
    <source>
        <dbReference type="EMBL" id="MED6116306.1"/>
    </source>
</evidence>